<name>A0ABX0XHF8_9BACT</name>
<dbReference type="RefSeq" id="WP_168040144.1">
    <property type="nucleotide sequence ID" value="NZ_JAATJH010000010.1"/>
</dbReference>
<organism evidence="1 2">
    <name type="scientific">Neolewinella antarctica</name>
    <dbReference type="NCBI Taxonomy" id="442734"/>
    <lineage>
        <taxon>Bacteria</taxon>
        <taxon>Pseudomonadati</taxon>
        <taxon>Bacteroidota</taxon>
        <taxon>Saprospiria</taxon>
        <taxon>Saprospirales</taxon>
        <taxon>Lewinellaceae</taxon>
        <taxon>Neolewinella</taxon>
    </lineage>
</organism>
<comment type="caution">
    <text evidence="1">The sequence shown here is derived from an EMBL/GenBank/DDBJ whole genome shotgun (WGS) entry which is preliminary data.</text>
</comment>
<proteinExistence type="predicted"/>
<evidence type="ECO:0008006" key="3">
    <source>
        <dbReference type="Google" id="ProtNLM"/>
    </source>
</evidence>
<accession>A0ABX0XHF8</accession>
<keyword evidence="2" id="KW-1185">Reference proteome</keyword>
<sequence>MPKLRFPIFAVLWLSFLALPNYTGTCVRAQGLAGAKNLDRAILFQVGYGLFNSAADLNDRFGNGFAFDGGVSYLPANSNWAFGVHANFGFGSDVKEDILADLRTSDGFLIGNQREPADVKLRQRQLFVGPSVGYTFRIGGNQRAGINLRTSLGYFAHRIRIQDDPVQTVAAIFEENRAGYDRLTGGPAIYQFFGYQHLSENRRINFYVGADLLAGFTKPSRAFDVPTGAALPDDRRTDVALGIRAGLIIPIYLGEGREIFYK</sequence>
<protein>
    <recommendedName>
        <fullName evidence="3">Outer membrane protein beta-barrel domain-containing protein</fullName>
    </recommendedName>
</protein>
<reference evidence="1 2" key="1">
    <citation type="submission" date="2020-03" db="EMBL/GenBank/DDBJ databases">
        <title>Genomic Encyclopedia of Type Strains, Phase IV (KMG-IV): sequencing the most valuable type-strain genomes for metagenomic binning, comparative biology and taxonomic classification.</title>
        <authorList>
            <person name="Goeker M."/>
        </authorList>
    </citation>
    <scope>NUCLEOTIDE SEQUENCE [LARGE SCALE GENOMIC DNA]</scope>
    <source>
        <strain evidence="1 2">DSM 105096</strain>
    </source>
</reference>
<evidence type="ECO:0000313" key="2">
    <source>
        <dbReference type="Proteomes" id="UP000770785"/>
    </source>
</evidence>
<dbReference type="Proteomes" id="UP000770785">
    <property type="component" value="Unassembled WGS sequence"/>
</dbReference>
<evidence type="ECO:0000313" key="1">
    <source>
        <dbReference type="EMBL" id="NJC28288.1"/>
    </source>
</evidence>
<gene>
    <name evidence="1" type="ORF">GGR27_003811</name>
</gene>
<dbReference type="EMBL" id="JAATJH010000010">
    <property type="protein sequence ID" value="NJC28288.1"/>
    <property type="molecule type" value="Genomic_DNA"/>
</dbReference>